<proteinExistence type="predicted"/>
<keyword evidence="3" id="KW-1185">Reference proteome</keyword>
<dbReference type="EMBL" id="LSRX01000585">
    <property type="protein sequence ID" value="OLP93360.1"/>
    <property type="molecule type" value="Genomic_DNA"/>
</dbReference>
<organism evidence="2 3">
    <name type="scientific">Symbiodinium microadriaticum</name>
    <name type="common">Dinoflagellate</name>
    <name type="synonym">Zooxanthella microadriatica</name>
    <dbReference type="NCBI Taxonomy" id="2951"/>
    <lineage>
        <taxon>Eukaryota</taxon>
        <taxon>Sar</taxon>
        <taxon>Alveolata</taxon>
        <taxon>Dinophyceae</taxon>
        <taxon>Suessiales</taxon>
        <taxon>Symbiodiniaceae</taxon>
        <taxon>Symbiodinium</taxon>
    </lineage>
</organism>
<feature type="transmembrane region" description="Helical" evidence="1">
    <location>
        <begin position="193"/>
        <end position="216"/>
    </location>
</feature>
<evidence type="ECO:0000313" key="3">
    <source>
        <dbReference type="Proteomes" id="UP000186817"/>
    </source>
</evidence>
<keyword evidence="1" id="KW-1133">Transmembrane helix</keyword>
<evidence type="ECO:0000256" key="1">
    <source>
        <dbReference type="SAM" id="Phobius"/>
    </source>
</evidence>
<dbReference type="AlphaFoldDB" id="A0A1Q9DE70"/>
<feature type="transmembrane region" description="Helical" evidence="1">
    <location>
        <begin position="287"/>
        <end position="310"/>
    </location>
</feature>
<accession>A0A1Q9DE70</accession>
<evidence type="ECO:0000313" key="2">
    <source>
        <dbReference type="EMBL" id="OLP93360.1"/>
    </source>
</evidence>
<protein>
    <recommendedName>
        <fullName evidence="4">C3H1-type domain-containing protein</fullName>
    </recommendedName>
</protein>
<keyword evidence="1" id="KW-0812">Transmembrane</keyword>
<gene>
    <name evidence="2" type="ORF">AK812_SmicGene24758</name>
</gene>
<dbReference type="OrthoDB" id="10508891at2759"/>
<comment type="caution">
    <text evidence="2">The sequence shown here is derived from an EMBL/GenBank/DDBJ whole genome shotgun (WGS) entry which is preliminary data.</text>
</comment>
<dbReference type="Proteomes" id="UP000186817">
    <property type="component" value="Unassembled WGS sequence"/>
</dbReference>
<keyword evidence="1" id="KW-0472">Membrane</keyword>
<evidence type="ECO:0008006" key="4">
    <source>
        <dbReference type="Google" id="ProtNLM"/>
    </source>
</evidence>
<sequence>MPDEGDAGKLYNHAKSRQLRRQFKVTDQQHAEFCYCYCYDNDDYYDDHGYDDEHEYEYDDNGDSFSDDSPRWLDQQEHTAEVEFELVVKHTFLEFIAAQGQKIRRCRSLPALGLQGGGDPGVHESCRTSLPSAGSVWHGARSCKPCAWHWKPGGCRNGAGCFHCHMCPEGCWFDKFAWFALGLNGFRACYDDLLLLAVGMFPQYLGTLVAFLRAFASGMKARSSAARSCIERLQSSTRNTLRRRSCSSREVRFRELAGASSECKGSRFRRSPCVRALQTDTVLLHGIIYIASIITIIAIILLIIFFFLLPITITIIVTTRGACARHAYQMIMIIFFTLLL</sequence>
<name>A0A1Q9DE70_SYMMI</name>
<reference evidence="2 3" key="1">
    <citation type="submission" date="2016-02" db="EMBL/GenBank/DDBJ databases">
        <title>Genome analysis of coral dinoflagellate symbionts highlights evolutionary adaptations to a symbiotic lifestyle.</title>
        <authorList>
            <person name="Aranda M."/>
            <person name="Li Y."/>
            <person name="Liew Y.J."/>
            <person name="Baumgarten S."/>
            <person name="Simakov O."/>
            <person name="Wilson M."/>
            <person name="Piel J."/>
            <person name="Ashoor H."/>
            <person name="Bougouffa S."/>
            <person name="Bajic V.B."/>
            <person name="Ryu T."/>
            <person name="Ravasi T."/>
            <person name="Bayer T."/>
            <person name="Micklem G."/>
            <person name="Kim H."/>
            <person name="Bhak J."/>
            <person name="Lajeunesse T.C."/>
            <person name="Voolstra C.R."/>
        </authorList>
    </citation>
    <scope>NUCLEOTIDE SEQUENCE [LARGE SCALE GENOMIC DNA]</scope>
    <source>
        <strain evidence="2 3">CCMP2467</strain>
    </source>
</reference>
<feature type="transmembrane region" description="Helical" evidence="1">
    <location>
        <begin position="322"/>
        <end position="339"/>
    </location>
</feature>